<dbReference type="Proteomes" id="UP001060085">
    <property type="component" value="Linkage Group LG04"/>
</dbReference>
<accession>A0ACC0B869</accession>
<reference evidence="2" key="1">
    <citation type="journal article" date="2023" name="Nat. Plants">
        <title>Single-cell RNA sequencing provides a high-resolution roadmap for understanding the multicellular compartmentation of specialized metabolism.</title>
        <authorList>
            <person name="Sun S."/>
            <person name="Shen X."/>
            <person name="Li Y."/>
            <person name="Li Y."/>
            <person name="Wang S."/>
            <person name="Li R."/>
            <person name="Zhang H."/>
            <person name="Shen G."/>
            <person name="Guo B."/>
            <person name="Wei J."/>
            <person name="Xu J."/>
            <person name="St-Pierre B."/>
            <person name="Chen S."/>
            <person name="Sun C."/>
        </authorList>
    </citation>
    <scope>NUCLEOTIDE SEQUENCE [LARGE SCALE GENOMIC DNA]</scope>
</reference>
<keyword evidence="2" id="KW-1185">Reference proteome</keyword>
<proteinExistence type="predicted"/>
<gene>
    <name evidence="1" type="ORF">M9H77_18717</name>
</gene>
<evidence type="ECO:0000313" key="1">
    <source>
        <dbReference type="EMBL" id="KAI5668864.1"/>
    </source>
</evidence>
<evidence type="ECO:0000313" key="2">
    <source>
        <dbReference type="Proteomes" id="UP001060085"/>
    </source>
</evidence>
<comment type="caution">
    <text evidence="1">The sequence shown here is derived from an EMBL/GenBank/DDBJ whole genome shotgun (WGS) entry which is preliminary data.</text>
</comment>
<dbReference type="EMBL" id="CM044704">
    <property type="protein sequence ID" value="KAI5668864.1"/>
    <property type="molecule type" value="Genomic_DNA"/>
</dbReference>
<protein>
    <submittedName>
        <fullName evidence="1">Uncharacterized protein</fullName>
    </submittedName>
</protein>
<organism evidence="1 2">
    <name type="scientific">Catharanthus roseus</name>
    <name type="common">Madagascar periwinkle</name>
    <name type="synonym">Vinca rosea</name>
    <dbReference type="NCBI Taxonomy" id="4058"/>
    <lineage>
        <taxon>Eukaryota</taxon>
        <taxon>Viridiplantae</taxon>
        <taxon>Streptophyta</taxon>
        <taxon>Embryophyta</taxon>
        <taxon>Tracheophyta</taxon>
        <taxon>Spermatophyta</taxon>
        <taxon>Magnoliopsida</taxon>
        <taxon>eudicotyledons</taxon>
        <taxon>Gunneridae</taxon>
        <taxon>Pentapetalae</taxon>
        <taxon>asterids</taxon>
        <taxon>lamiids</taxon>
        <taxon>Gentianales</taxon>
        <taxon>Apocynaceae</taxon>
        <taxon>Rauvolfioideae</taxon>
        <taxon>Vinceae</taxon>
        <taxon>Catharanthinae</taxon>
        <taxon>Catharanthus</taxon>
    </lineage>
</organism>
<name>A0ACC0B869_CATRO</name>
<sequence length="163" mass="19463">MNQLITFFSENKIFFNNFYEVVPYLKFPHYTVNQAILEAFQGYDTVHAIEYNLMRGLLCLKLITTFTLSWEDRINGISPPSTDRHNYIMEINLKFLEFLTRVTLNPWITNQICSELDPELEPKNFFRIVEQELTITKQTLWIDLRKLPLCSTCWSLRLSWKNL</sequence>